<comment type="caution">
    <text evidence="1">The sequence shown here is derived from an EMBL/GenBank/DDBJ whole genome shotgun (WGS) entry which is preliminary data.</text>
</comment>
<name>A0A1F5F3P8_9BACT</name>
<reference evidence="1 2" key="1">
    <citation type="journal article" date="2016" name="Nat. Commun.">
        <title>Thousands of microbial genomes shed light on interconnected biogeochemical processes in an aquifer system.</title>
        <authorList>
            <person name="Anantharaman K."/>
            <person name="Brown C.T."/>
            <person name="Hug L.A."/>
            <person name="Sharon I."/>
            <person name="Castelle C.J."/>
            <person name="Probst A.J."/>
            <person name="Thomas B.C."/>
            <person name="Singh A."/>
            <person name="Wilkins M.J."/>
            <person name="Karaoz U."/>
            <person name="Brodie E.L."/>
            <person name="Williams K.H."/>
            <person name="Hubbard S.S."/>
            <person name="Banfield J.F."/>
        </authorList>
    </citation>
    <scope>NUCLEOTIDE SEQUENCE [LARGE SCALE GENOMIC DNA]</scope>
</reference>
<evidence type="ECO:0000313" key="1">
    <source>
        <dbReference type="EMBL" id="OGD74230.1"/>
    </source>
</evidence>
<organism evidence="1 2">
    <name type="scientific">Candidatus Collierbacteria bacterium RIFOXYA2_FULL_46_10</name>
    <dbReference type="NCBI Taxonomy" id="1817726"/>
    <lineage>
        <taxon>Bacteria</taxon>
        <taxon>Candidatus Collieribacteriota</taxon>
    </lineage>
</organism>
<proteinExistence type="predicted"/>
<protein>
    <submittedName>
        <fullName evidence="1">Uncharacterized protein</fullName>
    </submittedName>
</protein>
<evidence type="ECO:0000313" key="2">
    <source>
        <dbReference type="Proteomes" id="UP000176191"/>
    </source>
</evidence>
<accession>A0A1F5F3P8</accession>
<dbReference type="EMBL" id="MFAK01000038">
    <property type="protein sequence ID" value="OGD74230.1"/>
    <property type="molecule type" value="Genomic_DNA"/>
</dbReference>
<sequence length="174" mass="19113">MKKWVGVIFLIILVVLLAVWVWVGVNGVQVGKGYLVVGRGLMIQNKAALREMVAVGREAAGFYKPYLVIWAREGLVSQEYGLWSVNTLTREPMTGCLVPKTYLARSVVLVTLDVDANRLIARYGVEASPEWLNKIVTGCWAFGLASGERGESLARVREAMDKVRGERAVFGGGL</sequence>
<gene>
    <name evidence="1" type="ORF">A2228_03690</name>
</gene>
<dbReference type="AlphaFoldDB" id="A0A1F5F3P8"/>
<dbReference type="Proteomes" id="UP000176191">
    <property type="component" value="Unassembled WGS sequence"/>
</dbReference>